<sequence length="698" mass="79955">MAEPTRRSTRIKVPSKRKRLAQSSFEAAERQSEDQDNSNENENGGCLQGALCTLLPRDRSLIEMNMVGSKSHSAQRGQAEEDWKVETEENGSGCVFEGPSHELKRSSAKRMRRSSKTASAKKLSKETQDKGKARQQKRRRDLCLLPTMPLDIIFAVCSILTPRDLINLSRADANFCRTLTANNVSFVWKAVREAEGGIEPPQDISEYRWVDLLFGVSACDVCGTRHVRVDWMLRRRICKRCLKPNLIYEPRVAKLFPGADAEVLSLIPHTNTGITTFSNSSRFYWAPDIDEIIDKLDRLKSDRKPGSSKHLSGFIKERKDLVEDILKHAEKCLEWKAQYEATKADELEQLMAERYQEIKSRLLELGYTQDDMSAIRWRSSVRKSAKLTSSSWKKILPGLEDTIAQHRDVIAKYECSRALQRRTDILKILYTSYQRRFVPSVWKQMPPYMDVCMFAVFKSVLESPTKDQITESSFSRAMGELPNLIAAWQQERATRVRNLAVAELGSQVNTTIDTTTLAICVFGCSRCHNYSGTHADLWRHRCHLHHFYIYWDFGFQNIDSFYECRGSGDITFDSRSQRSSMASYLVRIVSRDPATTTIEEMDSLGDTFLCMDCPVNMFRLGGGNILFGRPLLTWRQCINVHLHNGSTKIRAVTTEEQSKLQEVELDPDMSTTWSCQHCSEYLEQWTTHESVSRHVQDV</sequence>
<accession>A0A2H3E2B3</accession>
<feature type="compositionally biased region" description="Basic residues" evidence="1">
    <location>
        <begin position="7"/>
        <end position="20"/>
    </location>
</feature>
<keyword evidence="3" id="KW-1185">Reference proteome</keyword>
<feature type="compositionally biased region" description="Basic and acidic residues" evidence="1">
    <location>
        <begin position="78"/>
        <end position="87"/>
    </location>
</feature>
<feature type="compositionally biased region" description="Basic residues" evidence="1">
    <location>
        <begin position="106"/>
        <end position="115"/>
    </location>
</feature>
<feature type="compositionally biased region" description="Basic and acidic residues" evidence="1">
    <location>
        <begin position="123"/>
        <end position="132"/>
    </location>
</feature>
<protein>
    <recommendedName>
        <fullName evidence="4">F-box domain-containing protein</fullName>
    </recommendedName>
</protein>
<feature type="region of interest" description="Disordered" evidence="1">
    <location>
        <begin position="1"/>
        <end position="47"/>
    </location>
</feature>
<gene>
    <name evidence="2" type="ORF">ARMGADRAFT_1071137</name>
</gene>
<organism evidence="2 3">
    <name type="scientific">Armillaria gallica</name>
    <name type="common">Bulbous honey fungus</name>
    <name type="synonym">Armillaria bulbosa</name>
    <dbReference type="NCBI Taxonomy" id="47427"/>
    <lineage>
        <taxon>Eukaryota</taxon>
        <taxon>Fungi</taxon>
        <taxon>Dikarya</taxon>
        <taxon>Basidiomycota</taxon>
        <taxon>Agaricomycotina</taxon>
        <taxon>Agaricomycetes</taxon>
        <taxon>Agaricomycetidae</taxon>
        <taxon>Agaricales</taxon>
        <taxon>Marasmiineae</taxon>
        <taxon>Physalacriaceae</taxon>
        <taxon>Armillaria</taxon>
    </lineage>
</organism>
<dbReference type="STRING" id="47427.A0A2H3E2B3"/>
<dbReference type="OrthoDB" id="2322499at2759"/>
<proteinExistence type="predicted"/>
<evidence type="ECO:0000313" key="2">
    <source>
        <dbReference type="EMBL" id="PBL01596.1"/>
    </source>
</evidence>
<evidence type="ECO:0000256" key="1">
    <source>
        <dbReference type="SAM" id="MobiDB-lite"/>
    </source>
</evidence>
<dbReference type="EMBL" id="KZ293645">
    <property type="protein sequence ID" value="PBL01596.1"/>
    <property type="molecule type" value="Genomic_DNA"/>
</dbReference>
<evidence type="ECO:0008006" key="4">
    <source>
        <dbReference type="Google" id="ProtNLM"/>
    </source>
</evidence>
<dbReference type="AlphaFoldDB" id="A0A2H3E2B3"/>
<dbReference type="InParanoid" id="A0A2H3E2B3"/>
<reference evidence="3" key="1">
    <citation type="journal article" date="2017" name="Nat. Ecol. Evol.">
        <title>Genome expansion and lineage-specific genetic innovations in the forest pathogenic fungi Armillaria.</title>
        <authorList>
            <person name="Sipos G."/>
            <person name="Prasanna A.N."/>
            <person name="Walter M.C."/>
            <person name="O'Connor E."/>
            <person name="Balint B."/>
            <person name="Krizsan K."/>
            <person name="Kiss B."/>
            <person name="Hess J."/>
            <person name="Varga T."/>
            <person name="Slot J."/>
            <person name="Riley R."/>
            <person name="Boka B."/>
            <person name="Rigling D."/>
            <person name="Barry K."/>
            <person name="Lee J."/>
            <person name="Mihaltcheva S."/>
            <person name="LaButti K."/>
            <person name="Lipzen A."/>
            <person name="Waldron R."/>
            <person name="Moloney N.M."/>
            <person name="Sperisen C."/>
            <person name="Kredics L."/>
            <person name="Vagvoelgyi C."/>
            <person name="Patrignani A."/>
            <person name="Fitzpatrick D."/>
            <person name="Nagy I."/>
            <person name="Doyle S."/>
            <person name="Anderson J.B."/>
            <person name="Grigoriev I.V."/>
            <person name="Gueldener U."/>
            <person name="Muensterkoetter M."/>
            <person name="Nagy L.G."/>
        </authorList>
    </citation>
    <scope>NUCLEOTIDE SEQUENCE [LARGE SCALE GENOMIC DNA]</scope>
    <source>
        <strain evidence="3">Ar21-2</strain>
    </source>
</reference>
<feature type="region of interest" description="Disordered" evidence="1">
    <location>
        <begin position="68"/>
        <end position="135"/>
    </location>
</feature>
<dbReference type="OMA" id="APHANEC"/>
<dbReference type="Proteomes" id="UP000217790">
    <property type="component" value="Unassembled WGS sequence"/>
</dbReference>
<evidence type="ECO:0000313" key="3">
    <source>
        <dbReference type="Proteomes" id="UP000217790"/>
    </source>
</evidence>
<name>A0A2H3E2B3_ARMGA</name>